<evidence type="ECO:0000313" key="2">
    <source>
        <dbReference type="Proteomes" id="UP000234661"/>
    </source>
</evidence>
<dbReference type="Proteomes" id="UP000234661">
    <property type="component" value="Unassembled WGS sequence"/>
</dbReference>
<organism evidence="1 2">
    <name type="scientific">Klebsiella michiganensis</name>
    <dbReference type="NCBI Taxonomy" id="1134687"/>
    <lineage>
        <taxon>Bacteria</taxon>
        <taxon>Pseudomonadati</taxon>
        <taxon>Pseudomonadota</taxon>
        <taxon>Gammaproteobacteria</taxon>
        <taxon>Enterobacterales</taxon>
        <taxon>Enterobacteriaceae</taxon>
        <taxon>Klebsiella/Raoultella group</taxon>
        <taxon>Klebsiella</taxon>
    </lineage>
</organism>
<gene>
    <name evidence="1" type="ORF">CWM85_13985</name>
</gene>
<evidence type="ECO:0000313" key="1">
    <source>
        <dbReference type="EMBL" id="PLM62831.1"/>
    </source>
</evidence>
<reference evidence="1 2" key="2">
    <citation type="submission" date="2018-01" db="EMBL/GenBank/DDBJ databases">
        <title>Genomic study of Klebsiella pneumoniae.</title>
        <authorList>
            <person name="Yang Y."/>
            <person name="Bicalho R."/>
        </authorList>
    </citation>
    <scope>NUCLEOTIDE SEQUENCE [LARGE SCALE GENOMIC DNA]</scope>
    <source>
        <strain evidence="1 2">A2</strain>
    </source>
</reference>
<name>A0A1Q8YWW9_9ENTR</name>
<dbReference type="AlphaFoldDB" id="A0A1Q8YWW9"/>
<accession>A0A1Q8YWW9</accession>
<reference evidence="1 2" key="1">
    <citation type="submission" date="2017-11" db="EMBL/GenBank/DDBJ databases">
        <authorList>
            <person name="Han C.G."/>
        </authorList>
    </citation>
    <scope>NUCLEOTIDE SEQUENCE [LARGE SCALE GENOMIC DNA]</scope>
    <source>
        <strain evidence="1 2">A2</strain>
    </source>
</reference>
<proteinExistence type="predicted"/>
<sequence>MLRCFIGLFNAQYQYHLHGMLRKSLRTAVYSGFMHKPANIPTLCCISICYKKYLIYSFSINPLQKLFHIKVSFDCFSFNLIIA</sequence>
<dbReference type="EMBL" id="PIET01000371">
    <property type="protein sequence ID" value="PLM62831.1"/>
    <property type="molecule type" value="Genomic_DNA"/>
</dbReference>
<protein>
    <submittedName>
        <fullName evidence="1">Uncharacterized protein</fullName>
    </submittedName>
</protein>
<comment type="caution">
    <text evidence="1">The sequence shown here is derived from an EMBL/GenBank/DDBJ whole genome shotgun (WGS) entry which is preliminary data.</text>
</comment>